<proteinExistence type="inferred from homology"/>
<dbReference type="EnsemblMetazoa" id="SCAU002644-RB">
    <property type="protein sequence ID" value="SCAU002644-PB"/>
    <property type="gene ID" value="SCAU002644"/>
</dbReference>
<dbReference type="SUPFAM" id="SSF63829">
    <property type="entry name" value="Calcium-dependent phosphotriesterase"/>
    <property type="match status" value="1"/>
</dbReference>
<evidence type="ECO:0000256" key="4">
    <source>
        <dbReference type="ARBA" id="ARBA00022729"/>
    </source>
</evidence>
<dbReference type="OrthoDB" id="6624404at2759"/>
<dbReference type="Proteomes" id="UP000095300">
    <property type="component" value="Unassembled WGS sequence"/>
</dbReference>
<dbReference type="Gene3D" id="2.120.10.30">
    <property type="entry name" value="TolB, C-terminal domain"/>
    <property type="match status" value="1"/>
</dbReference>
<evidence type="ECO:0008006" key="9">
    <source>
        <dbReference type="Google" id="ProtNLM"/>
    </source>
</evidence>
<protein>
    <recommendedName>
        <fullName evidence="9">Bee-milk protein</fullName>
    </recommendedName>
</protein>
<evidence type="ECO:0000256" key="1">
    <source>
        <dbReference type="ARBA" id="ARBA00004613"/>
    </source>
</evidence>
<dbReference type="InterPro" id="IPR017996">
    <property type="entry name" value="MRJP/yellow-related"/>
</dbReference>
<comment type="similarity">
    <text evidence="2">Belongs to the major royal jelly protein family.</text>
</comment>
<keyword evidence="3" id="KW-0964">Secreted</keyword>
<evidence type="ECO:0000313" key="7">
    <source>
        <dbReference type="EnsemblMetazoa" id="SCAU002644-PA"/>
    </source>
</evidence>
<sequence length="341" mass="38981">MVAIGTVLCFFCCFNVTRAWLLAQCGLNESYRVLHLSTHFARVFLSITVESNNFPTLIETQWPDNYLPALAPILYPRREAHANGVHTDCGLIQQATWSQVDSLSRLWVMDMGWSGYNDQADQLTCNPKLLVFDLIRNNLEVLRIDCGKYIRADGNSQVLDIGLGPRTSPCGSEKFLYFVLSDDSHLYAYDILEQRWHHKQLKSKKYSTISEFLPIKPRDLTFNIGGEILISDEDGNLYTAPNIFHNSTLLRSDTIEMFLLGTLLGPTRGLMVDPYGILFYVVTKFGAVVRCEYKEHITTEDSEIIHMTSKNIQQIFFGSEGSVWLLSDRWLRPHDQCISDY</sequence>
<gene>
    <name evidence="7" type="primary">106096195</name>
</gene>
<dbReference type="KEGG" id="scac:106096195"/>
<dbReference type="InterPro" id="IPR011042">
    <property type="entry name" value="6-blade_b-propeller_TolB-like"/>
</dbReference>
<name>A0A1I8NWJ5_STOCA</name>
<keyword evidence="5" id="KW-0325">Glycoprotein</keyword>
<accession>A0A1I8NWJ5</accession>
<feature type="chain" id="PRO_5014271735" description="Bee-milk protein" evidence="6">
    <location>
        <begin position="20"/>
        <end position="341"/>
    </location>
</feature>
<dbReference type="AlphaFoldDB" id="A0A1I8NWJ5"/>
<evidence type="ECO:0000256" key="2">
    <source>
        <dbReference type="ARBA" id="ARBA00009127"/>
    </source>
</evidence>
<evidence type="ECO:0000256" key="6">
    <source>
        <dbReference type="SAM" id="SignalP"/>
    </source>
</evidence>
<feature type="signal peptide" evidence="6">
    <location>
        <begin position="1"/>
        <end position="19"/>
    </location>
</feature>
<keyword evidence="8" id="KW-1185">Reference proteome</keyword>
<evidence type="ECO:0000256" key="3">
    <source>
        <dbReference type="ARBA" id="ARBA00022525"/>
    </source>
</evidence>
<dbReference type="VEuPathDB" id="VectorBase:SCAU002644"/>
<dbReference type="PANTHER" id="PTHR10009:SF7">
    <property type="entry name" value="GH10609P-RELATED"/>
    <property type="match status" value="1"/>
</dbReference>
<comment type="subcellular location">
    <subcellularLocation>
        <location evidence="1">Secreted</location>
    </subcellularLocation>
</comment>
<dbReference type="Pfam" id="PF03022">
    <property type="entry name" value="MRJP"/>
    <property type="match status" value="1"/>
</dbReference>
<organism evidence="7 8">
    <name type="scientific">Stomoxys calcitrans</name>
    <name type="common">Stable fly</name>
    <name type="synonym">Conops calcitrans</name>
    <dbReference type="NCBI Taxonomy" id="35570"/>
    <lineage>
        <taxon>Eukaryota</taxon>
        <taxon>Metazoa</taxon>
        <taxon>Ecdysozoa</taxon>
        <taxon>Arthropoda</taxon>
        <taxon>Hexapoda</taxon>
        <taxon>Insecta</taxon>
        <taxon>Pterygota</taxon>
        <taxon>Neoptera</taxon>
        <taxon>Endopterygota</taxon>
        <taxon>Diptera</taxon>
        <taxon>Brachycera</taxon>
        <taxon>Muscomorpha</taxon>
        <taxon>Muscoidea</taxon>
        <taxon>Muscidae</taxon>
        <taxon>Stomoxys</taxon>
    </lineage>
</organism>
<reference evidence="7" key="2">
    <citation type="submission" date="2020-05" db="UniProtKB">
        <authorList>
            <consortium name="EnsemblMetazoa"/>
        </authorList>
    </citation>
    <scope>IDENTIFICATION</scope>
    <source>
        <strain evidence="7">USDA</strain>
    </source>
</reference>
<evidence type="ECO:0000313" key="8">
    <source>
        <dbReference type="Proteomes" id="UP000095300"/>
    </source>
</evidence>
<keyword evidence="4 6" id="KW-0732">Signal</keyword>
<dbReference type="EnsemblMetazoa" id="SCAU002644-RA">
    <property type="protein sequence ID" value="SCAU002644-PA"/>
    <property type="gene ID" value="SCAU002644"/>
</dbReference>
<dbReference type="PANTHER" id="PTHR10009">
    <property type="entry name" value="PROTEIN YELLOW-RELATED"/>
    <property type="match status" value="1"/>
</dbReference>
<evidence type="ECO:0000256" key="5">
    <source>
        <dbReference type="ARBA" id="ARBA00023180"/>
    </source>
</evidence>
<reference evidence="8" key="1">
    <citation type="submission" date="2015-05" db="EMBL/GenBank/DDBJ databases">
        <authorList>
            <person name="Wilson R.K."/>
            <person name="Warren W.C."/>
            <person name="Olafson P."/>
        </authorList>
    </citation>
    <scope>NUCLEOTIDE SEQUENCE [LARGE SCALE GENOMIC DNA]</scope>
    <source>
        <strain evidence="8">USDA</strain>
    </source>
</reference>
<dbReference type="GO" id="GO:0005576">
    <property type="term" value="C:extracellular region"/>
    <property type="evidence" value="ECO:0007669"/>
    <property type="project" value="UniProtKB-SubCell"/>
</dbReference>